<keyword evidence="7" id="KW-1048">Host nucleus</keyword>
<keyword evidence="7" id="KW-1162">Viral penetration into host cytoplasm</keyword>
<dbReference type="GO" id="GO:0039620">
    <property type="term" value="C:T=7 icosahedral viral capsid"/>
    <property type="evidence" value="ECO:0007669"/>
    <property type="project" value="UniProtKB-UniRule"/>
</dbReference>
<dbReference type="KEGG" id="vg:3345691"/>
<dbReference type="Pfam" id="PF00500">
    <property type="entry name" value="Late_protein_L1"/>
    <property type="match status" value="1"/>
</dbReference>
<keyword evidence="7" id="KW-1164">Virus endocytosis by host</keyword>
<dbReference type="RefSeq" id="YP_224227.1">
    <property type="nucleotide sequence ID" value="NC_006951.1"/>
</dbReference>
<dbReference type="GO" id="GO:0075509">
    <property type="term" value="P:endocytosis involved in viral entry into host cell"/>
    <property type="evidence" value="ECO:0007669"/>
    <property type="project" value="UniProtKB-KW"/>
</dbReference>
<comment type="subcellular location">
    <subcellularLocation>
        <location evidence="7">Virion</location>
    </subcellularLocation>
    <subcellularLocation>
        <location evidence="7">Host nucleus</location>
    </subcellularLocation>
</comment>
<dbReference type="GO" id="GO:0019062">
    <property type="term" value="P:virion attachment to host cell"/>
    <property type="evidence" value="ECO:0007669"/>
    <property type="project" value="UniProtKB-UniRule"/>
</dbReference>
<evidence type="ECO:0000256" key="6">
    <source>
        <dbReference type="ARBA" id="ARBA00023296"/>
    </source>
</evidence>
<dbReference type="InterPro" id="IPR002210">
    <property type="entry name" value="Capsid_L1_Papillomavir"/>
</dbReference>
<sequence>MAVWLPAQNRFYLPPAPVTRILSTEDYVHRTDVYVHASTERLLTVGHPYYAIVGSDGTVKVPKVSSSQYRAFRCRFPDPNNFAFGDTSIFNAETERLCWALRGIEVGRGQPLGIGATGHPYTNRFQDVENPFNPQRADVEEEDADDRLNVAFDPKQTQLIIVGCRPAQGEHWDAAPWCASDAPAENNRCPPLELRSTVIEDSDMVDIGLGNLNFESLQDNKADAPLDIVRSICKYPDFLKMSEDPYGDEMFFFTRREALYARHMFQRSGDTGDEKVPQALYLNATSTKGTDNYYISPSGSLVTSEQQLFNRPYWLRSAQGHNNGILWHNEAFVTVVDTTRGTNFNVNRAKTKGETDFKNGKFSEFLRHCEEYQLSFILQLCKVSLTPENLAYIHTMDQSIIEAWHLSVNAPPNADLEDKYRYIQSLATKCPTDVTTSESTDPYSKYRFWDIDLTDRITEQLDQTPLGRKFRFQGGLQGGLRGSTSSVSPARRGRPGRAPGRTLKRKR</sequence>
<keyword evidence="5 7" id="KW-0426">Late protein</keyword>
<evidence type="ECO:0000256" key="8">
    <source>
        <dbReference type="RuleBase" id="RU361248"/>
    </source>
</evidence>
<evidence type="ECO:0000256" key="4">
    <source>
        <dbReference type="ARBA" id="ARBA00022844"/>
    </source>
</evidence>
<feature type="region of interest" description="Disordered" evidence="9">
    <location>
        <begin position="472"/>
        <end position="507"/>
    </location>
</feature>
<keyword evidence="2 7" id="KW-0945">Host-virus interaction</keyword>
<reference evidence="10 11" key="1">
    <citation type="journal article" date="2005" name="Virology">
        <title>Isolation and cloning of a papillomavirus from a North American porcupine by using multiply primed rolling-circle amplification: the Erethizon dorsatum papillomavirus type 1.</title>
        <authorList>
            <person name="Rector A."/>
            <person name="Tachezy R."/>
            <person name="Van Doorslaer K."/>
            <person name="MacNamara T."/>
            <person name="Burk R.D."/>
            <person name="Sundberg J.P."/>
            <person name="Van Ranst M."/>
        </authorList>
    </citation>
    <scope>NUCLEOTIDE SEQUENCE [LARGE SCALE GENOMIC DNA]</scope>
</reference>
<keyword evidence="11" id="KW-1185">Reference proteome</keyword>
<protein>
    <recommendedName>
        <fullName evidence="7 8">Major capsid protein L1</fullName>
    </recommendedName>
</protein>
<dbReference type="OrthoDB" id="5037at10239"/>
<dbReference type="PRINTS" id="PR00865">
    <property type="entry name" value="HPVCAPSIDL1"/>
</dbReference>
<keyword evidence="3 7" id="KW-1161">Viral attachment to host cell</keyword>
<evidence type="ECO:0000313" key="10">
    <source>
        <dbReference type="EMBL" id="AAU11499.1"/>
    </source>
</evidence>
<feature type="disulfide bond" description="Interchain (with Cys-178)" evidence="7">
    <location>
        <position position="430"/>
    </location>
</feature>
<evidence type="ECO:0000256" key="1">
    <source>
        <dbReference type="ARBA" id="ARBA00022561"/>
    </source>
</evidence>
<proteinExistence type="inferred from homology"/>
<evidence type="ECO:0000256" key="7">
    <source>
        <dbReference type="HAMAP-Rule" id="MF_04002"/>
    </source>
</evidence>
<dbReference type="Proteomes" id="UP000052100">
    <property type="component" value="Segment"/>
</dbReference>
<keyword evidence="6 7" id="KW-1160">Virus entry into host cell</keyword>
<feature type="disulfide bond" description="Interchain (with Cys-430)" evidence="7">
    <location>
        <position position="178"/>
    </location>
</feature>
<dbReference type="SUPFAM" id="SSF88648">
    <property type="entry name" value="Group I dsDNA viruses"/>
    <property type="match status" value="1"/>
</dbReference>
<keyword evidence="4 7" id="KW-0946">Virion</keyword>
<name>Q5IRF0_9PAPI</name>
<dbReference type="HAMAP" id="MF_04002">
    <property type="entry name" value="PPV_L1"/>
    <property type="match status" value="1"/>
</dbReference>
<evidence type="ECO:0000256" key="9">
    <source>
        <dbReference type="SAM" id="MobiDB-lite"/>
    </source>
</evidence>
<dbReference type="Gene3D" id="2.60.175.20">
    <property type="entry name" value="Major capsid L1 (late) superfamily, Papillomavirus"/>
    <property type="match status" value="2"/>
</dbReference>
<dbReference type="InterPro" id="IPR011222">
    <property type="entry name" value="dsDNA_vir_gr_I_capsid"/>
</dbReference>
<organism evidence="10 11">
    <name type="scientific">Erethizon dorsatum papillomavirus 1</name>
    <dbReference type="NCBI Taxonomy" id="291590"/>
    <lineage>
        <taxon>Viruses</taxon>
        <taxon>Monodnaviria</taxon>
        <taxon>Shotokuvirae</taxon>
        <taxon>Cossaviricota</taxon>
        <taxon>Papovaviricetes</taxon>
        <taxon>Zurhausenvirales</taxon>
        <taxon>Papillomaviridae</taxon>
        <taxon>Firstpapillomavirinae</taxon>
        <taxon>Sigmapapillomavirus</taxon>
        <taxon>Sigmapapillomavirus 1</taxon>
    </lineage>
</organism>
<comment type="subunit">
    <text evidence="7">Self-assembles into homopentamers. The capsid has an icosahedral symmetry and consists of 72 capsomers, with each capsomer being a pentamer of L1. Interacts with the minor capsid protein L2; this interaction is necessary for viral genome encapsidation. Interacts with protein E2; this interaction enhances E2-dependent replication and transcription activation.</text>
</comment>
<dbReference type="GeneID" id="3345691"/>
<comment type="similarity">
    <text evidence="7 8">Belongs to the papillomaviridae L1 protein family.</text>
</comment>
<evidence type="ECO:0000256" key="2">
    <source>
        <dbReference type="ARBA" id="ARBA00022581"/>
    </source>
</evidence>
<dbReference type="EMBL" id="AY684126">
    <property type="protein sequence ID" value="AAU11499.1"/>
    <property type="molecule type" value="Genomic_DNA"/>
</dbReference>
<accession>Q5IRF0</accession>
<evidence type="ECO:0000256" key="5">
    <source>
        <dbReference type="ARBA" id="ARBA00022921"/>
    </source>
</evidence>
<keyword evidence="7" id="KW-1015">Disulfide bond</keyword>
<comment type="function">
    <text evidence="7 8">Forms an icosahedral capsid with a T=7 symmetry and a 50 nm diameter. The capsid is composed of 72 pentamers linked to each other by disulfide bonds and associated with L2 proteins. Binds to heparan sulfate proteoglycans on cell surface of basal layer keratinocytes to provide initial virion attachment. This binding mediates a conformational change in the virus capsid that facilitates efficient infection. The virion enters the host cell via endocytosis. During virus trafficking, L1 protein dissociates from the viral DNA and the genomic DNA is released to the host nucleus. The virion assembly takes place within the cell nucleus. Encapsulates the genomic DNA together with protein L2.</text>
</comment>
<dbReference type="GO" id="GO:0042025">
    <property type="term" value="C:host cell nucleus"/>
    <property type="evidence" value="ECO:0007669"/>
    <property type="project" value="UniProtKB-SubCell"/>
</dbReference>
<keyword evidence="8" id="KW-1145">T=7 icosahedral capsid protein</keyword>
<evidence type="ECO:0000256" key="3">
    <source>
        <dbReference type="ARBA" id="ARBA00022804"/>
    </source>
</evidence>
<evidence type="ECO:0000313" key="11">
    <source>
        <dbReference type="Proteomes" id="UP000052100"/>
    </source>
</evidence>
<dbReference type="InterPro" id="IPR036973">
    <property type="entry name" value="Capsid_L1_sf_Papillomavir"/>
</dbReference>
<dbReference type="GO" id="GO:0005198">
    <property type="term" value="F:structural molecule activity"/>
    <property type="evidence" value="ECO:0007669"/>
    <property type="project" value="UniProtKB-UniRule"/>
</dbReference>
<gene>
    <name evidence="7 8 10" type="primary">L1</name>
</gene>
<keyword evidence="1 7" id="KW-0167">Capsid protein</keyword>